<feature type="compositionally biased region" description="Basic and acidic residues" evidence="1">
    <location>
        <begin position="28"/>
        <end position="60"/>
    </location>
</feature>
<gene>
    <name evidence="2" type="ORF">POVWA1_013490</name>
    <name evidence="3" type="ORF">POVWA2_013700</name>
</gene>
<sequence length="590" mass="69448">MSLNFSDDDEVYEDGGVTKGENDNLNQDEAKRNYDDNKNEDEKSYFSDKNEGMFEEKNEVKEDEESDVKNKKKRKKTMTFQLKNIFNDVALNKINSYIKKKKKNEEKNNYGGEEISEDEDSYDKDNFSEEDELAKYVKEERNKIKQIIPEKDELWDIYIYLNLKKKKRKIHYNEKDYTVAMKKVLDCIQKEYTQIINEKLFRNKTFEKYLIILDQEIFYQSSNIENVEKNTSIPIIRKKNTLMEIKKRLVELYNKGNCFSYLKEVTFPMNSNDGKEDNLYEEDDNVNNMKDNYDHEKNVDTNFIIEKEKLNMELAKLSDKYILMIKKIKQHKRKDLRTSFNQFMNLINEVTSKLYFSIHNVLLMNDGNTNLADVYKTIRRKYNIHDVIEKVQKLTQKKEIYEHYRSYLIYKYKTTYPICDDVFKTHQMMDDVNIFNFKKFYNTDFSMDNFSVIRKEETEGGVTEGIDRLDTHVTSHGNMGKIPERDSAELFANDVYESDDFFHINVPKGADANEQTTAEEKAKADAESQGAAKKQESDVIGAVKVPGSHAADGSATSGDTGHPEETPLERAKRIAREKRQKLMESRVKII</sequence>
<feature type="compositionally biased region" description="Acidic residues" evidence="1">
    <location>
        <begin position="1"/>
        <end position="13"/>
    </location>
</feature>
<feature type="region of interest" description="Disordered" evidence="1">
    <location>
        <begin position="513"/>
        <end position="590"/>
    </location>
</feature>
<dbReference type="Proteomes" id="UP000078555">
    <property type="component" value="Unassembled WGS sequence"/>
</dbReference>
<proteinExistence type="predicted"/>
<dbReference type="AlphaFoldDB" id="A0A1A8YMD6"/>
<evidence type="ECO:0000313" key="5">
    <source>
        <dbReference type="Proteomes" id="UP000078555"/>
    </source>
</evidence>
<dbReference type="EMBL" id="FLRE01000054">
    <property type="protein sequence ID" value="SBT33227.1"/>
    <property type="molecule type" value="Genomic_DNA"/>
</dbReference>
<dbReference type="Proteomes" id="UP000078550">
    <property type="component" value="Unassembled WGS sequence"/>
</dbReference>
<evidence type="ECO:0000313" key="3">
    <source>
        <dbReference type="EMBL" id="SBT33227.1"/>
    </source>
</evidence>
<feature type="compositionally biased region" description="Basic and acidic residues" evidence="1">
    <location>
        <begin position="561"/>
        <end position="574"/>
    </location>
</feature>
<accession>A0A1A8YMD6</accession>
<dbReference type="EMBL" id="FLRD01000042">
    <property type="protein sequence ID" value="SBT32733.1"/>
    <property type="molecule type" value="Genomic_DNA"/>
</dbReference>
<protein>
    <submittedName>
        <fullName evidence="2">Uncharacterized protein</fullName>
    </submittedName>
</protein>
<name>A0A1A8YMD6_PLAOA</name>
<reference evidence="4" key="1">
    <citation type="submission" date="2016-05" db="EMBL/GenBank/DDBJ databases">
        <authorList>
            <person name="Naeem Raeece"/>
        </authorList>
    </citation>
    <scope>NUCLEOTIDE SEQUENCE [LARGE SCALE GENOMIC DNA]</scope>
</reference>
<reference evidence="5" key="3">
    <citation type="submission" date="2016-05" db="EMBL/GenBank/DDBJ databases">
        <authorList>
            <person name="Naeem R."/>
        </authorList>
    </citation>
    <scope>NUCLEOTIDE SEQUENCE [LARGE SCALE GENOMIC DNA]</scope>
</reference>
<feature type="region of interest" description="Disordered" evidence="1">
    <location>
        <begin position="103"/>
        <end position="125"/>
    </location>
</feature>
<keyword evidence="5" id="KW-1185">Reference proteome</keyword>
<reference evidence="2" key="2">
    <citation type="submission" date="2016-05" db="EMBL/GenBank/DDBJ databases">
        <authorList>
            <person name="Lavstsen T."/>
            <person name="Jespersen J.S."/>
        </authorList>
    </citation>
    <scope>NUCLEOTIDE SEQUENCE [LARGE SCALE GENOMIC DNA]</scope>
</reference>
<evidence type="ECO:0000313" key="4">
    <source>
        <dbReference type="Proteomes" id="UP000078550"/>
    </source>
</evidence>
<evidence type="ECO:0000313" key="2">
    <source>
        <dbReference type="EMBL" id="SBT32733.1"/>
    </source>
</evidence>
<feature type="region of interest" description="Disordered" evidence="1">
    <location>
        <begin position="1"/>
        <end position="73"/>
    </location>
</feature>
<feature type="compositionally biased region" description="Basic and acidic residues" evidence="1">
    <location>
        <begin position="580"/>
        <end position="590"/>
    </location>
</feature>
<organism evidence="2 5">
    <name type="scientific">Plasmodium ovale wallikeri</name>
    <dbReference type="NCBI Taxonomy" id="864142"/>
    <lineage>
        <taxon>Eukaryota</taxon>
        <taxon>Sar</taxon>
        <taxon>Alveolata</taxon>
        <taxon>Apicomplexa</taxon>
        <taxon>Aconoidasida</taxon>
        <taxon>Haemosporida</taxon>
        <taxon>Plasmodiidae</taxon>
        <taxon>Plasmodium</taxon>
        <taxon>Plasmodium (Plasmodium)</taxon>
    </lineage>
</organism>
<evidence type="ECO:0000256" key="1">
    <source>
        <dbReference type="SAM" id="MobiDB-lite"/>
    </source>
</evidence>